<dbReference type="PANTHER" id="PTHR11707">
    <property type="entry name" value="L-ASPARAGINASE"/>
    <property type="match status" value="1"/>
</dbReference>
<sequence>MPGSAGKSGEPPAGARLNPQQEHDLGMQRESWCVVEMGKNHAWARANRRHYGIHLKSEKSIEVKWKSIEVKWKSIEVKWKSTEVKWKSTEVERKSTEVKWKSTEVKRKSTEVKRKSTEVNWTSRPKRKLMSYDQQWNAIDGVNLALVHGPGRCSDERFGAYSPEPNFLVPELRELPIFHDPSYAVHFSDDEKEQPLVMPRQKDGKRIVYCVFEYEPLLDSSNMTYDDYARLATDIQDNYSRFDAFVVLHGTDTMAFTASALSFMLENLGKPVILTGSQIPIFEAHSDGRDNFSFISSS</sequence>
<dbReference type="InterPro" id="IPR027474">
    <property type="entry name" value="L-asparaginase_N"/>
</dbReference>
<dbReference type="Gene3D" id="3.40.50.1170">
    <property type="entry name" value="L-asparaginase, N-terminal domain"/>
    <property type="match status" value="1"/>
</dbReference>
<evidence type="ECO:0000313" key="6">
    <source>
        <dbReference type="Proteomes" id="UP000014760"/>
    </source>
</evidence>
<proteinExistence type="predicted"/>
<dbReference type="OrthoDB" id="542841at2759"/>
<protein>
    <recommendedName>
        <fullName evidence="3">L-asparaginase N-terminal domain-containing protein</fullName>
    </recommendedName>
</protein>
<dbReference type="GO" id="GO:0004067">
    <property type="term" value="F:asparaginase activity"/>
    <property type="evidence" value="ECO:0007669"/>
    <property type="project" value="UniProtKB-UniRule"/>
</dbReference>
<name>R7U3G3_CAPTE</name>
<evidence type="ECO:0000256" key="2">
    <source>
        <dbReference type="SAM" id="MobiDB-lite"/>
    </source>
</evidence>
<dbReference type="PANTHER" id="PTHR11707:SF28">
    <property type="entry name" value="60 KDA LYSOPHOSPHOLIPASE"/>
    <property type="match status" value="1"/>
</dbReference>
<dbReference type="PROSITE" id="PS00917">
    <property type="entry name" value="ASN_GLN_ASE_2"/>
    <property type="match status" value="1"/>
</dbReference>
<organism evidence="4">
    <name type="scientific">Capitella teleta</name>
    <name type="common">Polychaete worm</name>
    <dbReference type="NCBI Taxonomy" id="283909"/>
    <lineage>
        <taxon>Eukaryota</taxon>
        <taxon>Metazoa</taxon>
        <taxon>Spiralia</taxon>
        <taxon>Lophotrochozoa</taxon>
        <taxon>Annelida</taxon>
        <taxon>Polychaeta</taxon>
        <taxon>Sedentaria</taxon>
        <taxon>Scolecida</taxon>
        <taxon>Capitellidae</taxon>
        <taxon>Capitella</taxon>
    </lineage>
</organism>
<dbReference type="EnsemblMetazoa" id="CapteT186426">
    <property type="protein sequence ID" value="CapteP186426"/>
    <property type="gene ID" value="CapteG186426"/>
</dbReference>
<gene>
    <name evidence="4" type="ORF">CAPTEDRAFT_186426</name>
</gene>
<dbReference type="InterPro" id="IPR006034">
    <property type="entry name" value="Asparaginase/glutaminase-like"/>
</dbReference>
<dbReference type="InterPro" id="IPR037152">
    <property type="entry name" value="L-asparaginase_N_sf"/>
</dbReference>
<dbReference type="HOGENOM" id="CLU_934627_0_0_1"/>
<dbReference type="AlphaFoldDB" id="R7U3G3"/>
<feature type="domain" description="L-asparaginase N-terminal" evidence="3">
    <location>
        <begin position="201"/>
        <end position="292"/>
    </location>
</feature>
<dbReference type="Pfam" id="PF00710">
    <property type="entry name" value="Asparaginase"/>
    <property type="match status" value="1"/>
</dbReference>
<dbReference type="PIRSF" id="PIRSF001220">
    <property type="entry name" value="L-ASNase_gatD"/>
    <property type="match status" value="1"/>
</dbReference>
<dbReference type="PROSITE" id="PS51732">
    <property type="entry name" value="ASN_GLN_ASE_3"/>
    <property type="match status" value="1"/>
</dbReference>
<feature type="region of interest" description="Disordered" evidence="2">
    <location>
        <begin position="1"/>
        <end position="20"/>
    </location>
</feature>
<evidence type="ECO:0000313" key="5">
    <source>
        <dbReference type="EnsemblMetazoa" id="CapteP186426"/>
    </source>
</evidence>
<dbReference type="SUPFAM" id="SSF53774">
    <property type="entry name" value="Glutaminase/Asparaginase"/>
    <property type="match status" value="1"/>
</dbReference>
<evidence type="ECO:0000313" key="4">
    <source>
        <dbReference type="EMBL" id="ELU00499.1"/>
    </source>
</evidence>
<dbReference type="InterPro" id="IPR036152">
    <property type="entry name" value="Asp/glu_Ase-like_sf"/>
</dbReference>
<evidence type="ECO:0000259" key="3">
    <source>
        <dbReference type="Pfam" id="PF00710"/>
    </source>
</evidence>
<dbReference type="InterPro" id="IPR027475">
    <property type="entry name" value="Asparaginase/glutaminase_AS2"/>
</dbReference>
<dbReference type="EMBL" id="AMQN01009690">
    <property type="status" value="NOT_ANNOTATED_CDS"/>
    <property type="molecule type" value="Genomic_DNA"/>
</dbReference>
<accession>R7U3G3</accession>
<reference evidence="5" key="3">
    <citation type="submission" date="2015-06" db="UniProtKB">
        <authorList>
            <consortium name="EnsemblMetazoa"/>
        </authorList>
    </citation>
    <scope>IDENTIFICATION</scope>
</reference>
<keyword evidence="6" id="KW-1185">Reference proteome</keyword>
<reference evidence="4 6" key="2">
    <citation type="journal article" date="2013" name="Nature">
        <title>Insights into bilaterian evolution from three spiralian genomes.</title>
        <authorList>
            <person name="Simakov O."/>
            <person name="Marletaz F."/>
            <person name="Cho S.J."/>
            <person name="Edsinger-Gonzales E."/>
            <person name="Havlak P."/>
            <person name="Hellsten U."/>
            <person name="Kuo D.H."/>
            <person name="Larsson T."/>
            <person name="Lv J."/>
            <person name="Arendt D."/>
            <person name="Savage R."/>
            <person name="Osoegawa K."/>
            <person name="de Jong P."/>
            <person name="Grimwood J."/>
            <person name="Chapman J.A."/>
            <person name="Shapiro H."/>
            <person name="Aerts A."/>
            <person name="Otillar R.P."/>
            <person name="Terry A.Y."/>
            <person name="Boore J.L."/>
            <person name="Grigoriev I.V."/>
            <person name="Lindberg D.R."/>
            <person name="Seaver E.C."/>
            <person name="Weisblat D.A."/>
            <person name="Putnam N.H."/>
            <person name="Rokhsar D.S."/>
        </authorList>
    </citation>
    <scope>NUCLEOTIDE SEQUENCE</scope>
    <source>
        <strain evidence="4 6">I ESC-2004</strain>
    </source>
</reference>
<dbReference type="PIRSF" id="PIRSF500176">
    <property type="entry name" value="L_ASNase"/>
    <property type="match status" value="1"/>
</dbReference>
<reference evidence="6" key="1">
    <citation type="submission" date="2012-12" db="EMBL/GenBank/DDBJ databases">
        <authorList>
            <person name="Hellsten U."/>
            <person name="Grimwood J."/>
            <person name="Chapman J.A."/>
            <person name="Shapiro H."/>
            <person name="Aerts A."/>
            <person name="Otillar R.P."/>
            <person name="Terry A.Y."/>
            <person name="Boore J.L."/>
            <person name="Simakov O."/>
            <person name="Marletaz F."/>
            <person name="Cho S.-J."/>
            <person name="Edsinger-Gonzales E."/>
            <person name="Havlak P."/>
            <person name="Kuo D.-H."/>
            <person name="Larsson T."/>
            <person name="Lv J."/>
            <person name="Arendt D."/>
            <person name="Savage R."/>
            <person name="Osoegawa K."/>
            <person name="de Jong P."/>
            <person name="Lindberg D.R."/>
            <person name="Seaver E.C."/>
            <person name="Weisblat D.A."/>
            <person name="Putnam N.H."/>
            <person name="Grigoriev I.V."/>
            <person name="Rokhsar D.S."/>
        </authorList>
    </citation>
    <scope>NUCLEOTIDE SEQUENCE</scope>
    <source>
        <strain evidence="6">I ESC-2004</strain>
    </source>
</reference>
<evidence type="ECO:0000256" key="1">
    <source>
        <dbReference type="PROSITE-ProRule" id="PRU10100"/>
    </source>
</evidence>
<feature type="active site" evidence="1">
    <location>
        <position position="251"/>
    </location>
</feature>
<dbReference type="Proteomes" id="UP000014760">
    <property type="component" value="Unassembled WGS sequence"/>
</dbReference>
<dbReference type="STRING" id="283909.R7U3G3"/>
<dbReference type="EMBL" id="KB305961">
    <property type="protein sequence ID" value="ELU00499.1"/>
    <property type="molecule type" value="Genomic_DNA"/>
</dbReference>